<reference evidence="3 4" key="1">
    <citation type="journal article" date="2014" name="Int. J. Syst. Evol. Microbiol.">
        <title>Complete genome sequence of Corynebacterium casei LMG S-19264T (=DSM 44701T), isolated from a smear-ripened cheese.</title>
        <authorList>
            <consortium name="US DOE Joint Genome Institute (JGI-PGF)"/>
            <person name="Walter F."/>
            <person name="Albersmeier A."/>
            <person name="Kalinowski J."/>
            <person name="Ruckert C."/>
        </authorList>
    </citation>
    <scope>NUCLEOTIDE SEQUENCE [LARGE SCALE GENOMIC DNA]</scope>
    <source>
        <strain evidence="3 4">CGMCC 4.7215</strain>
    </source>
</reference>
<accession>A0ABD5XBH4</accession>
<feature type="region of interest" description="Disordered" evidence="1">
    <location>
        <begin position="420"/>
        <end position="447"/>
    </location>
</feature>
<protein>
    <submittedName>
        <fullName evidence="3">PQQ-dependent sugar dehydrogenase</fullName>
    </submittedName>
</protein>
<dbReference type="InterPro" id="IPR006311">
    <property type="entry name" value="TAT_signal"/>
</dbReference>
<dbReference type="Gene3D" id="2.120.10.30">
    <property type="entry name" value="TolB, C-terminal domain"/>
    <property type="match status" value="1"/>
</dbReference>
<dbReference type="SUPFAM" id="SSF50952">
    <property type="entry name" value="Soluble quinoprotein glucose dehydrogenase"/>
    <property type="match status" value="1"/>
</dbReference>
<feature type="compositionally biased region" description="Basic and acidic residues" evidence="1">
    <location>
        <begin position="434"/>
        <end position="447"/>
    </location>
</feature>
<dbReference type="Pfam" id="PF07995">
    <property type="entry name" value="GSDH"/>
    <property type="match status" value="1"/>
</dbReference>
<evidence type="ECO:0000256" key="1">
    <source>
        <dbReference type="SAM" id="MobiDB-lite"/>
    </source>
</evidence>
<dbReference type="EMBL" id="JBHSZQ010000020">
    <property type="protein sequence ID" value="MFC7126318.1"/>
    <property type="molecule type" value="Genomic_DNA"/>
</dbReference>
<sequence>MTPPPTTRRRFLRAAGTLSVAAVAGCLSDSSDGSDGEEMPTATGVGDKIPYDVGVQHDLTAWNQYDSDWAAPKTAPEPGSYEAEILAENLEIPWDIAFAPNGELFVTERTGRVVTVEQNGYKTVSEPESVVDAEALPPGSEEDSWYVEGGEGGLLGIAVHPNYPDVPLVYTYFTTKSDDERINRVAAFDTSSDDSWTIVDNIPGDSYHNGGRLTFGPENYLWVTAGDGDPALDNPEAIADPGTLGGKILRLEPDGAAPQDNPDIGPDADPRVFTYGHRNPQGVAWFPDGTPIIAEHGPGGGDEVNVLRPGGNYGWPKARNSDGFESYKGTDYQRPVASASSWAPSGCLFYTGDSIPSLQGRLIVAGLISQQLIAFTITRDGSRLTTDHEHRHAADWMDNDYHAASTPLLSDELGRIRHVEQGPDGGLYATTSNRDGRAGDGFPTERDDKLVRIRPN</sequence>
<proteinExistence type="predicted"/>
<dbReference type="InterPro" id="IPR011041">
    <property type="entry name" value="Quinoprot_gluc/sorb_DH_b-prop"/>
</dbReference>
<evidence type="ECO:0000259" key="2">
    <source>
        <dbReference type="Pfam" id="PF07995"/>
    </source>
</evidence>
<name>A0ABD5XBH4_9EURY</name>
<feature type="region of interest" description="Disordered" evidence="1">
    <location>
        <begin position="28"/>
        <end position="49"/>
    </location>
</feature>
<dbReference type="InterPro" id="IPR011042">
    <property type="entry name" value="6-blade_b-propeller_TolB-like"/>
</dbReference>
<dbReference type="Proteomes" id="UP001596414">
    <property type="component" value="Unassembled WGS sequence"/>
</dbReference>
<dbReference type="PANTHER" id="PTHR19328">
    <property type="entry name" value="HEDGEHOG-INTERACTING PROTEIN"/>
    <property type="match status" value="1"/>
</dbReference>
<evidence type="ECO:0000313" key="3">
    <source>
        <dbReference type="EMBL" id="MFC7126318.1"/>
    </source>
</evidence>
<dbReference type="PROSITE" id="PS51318">
    <property type="entry name" value="TAT"/>
    <property type="match status" value="1"/>
</dbReference>
<evidence type="ECO:0000313" key="4">
    <source>
        <dbReference type="Proteomes" id="UP001596414"/>
    </source>
</evidence>
<feature type="domain" description="Glucose/Sorbosone dehydrogenase" evidence="2">
    <location>
        <begin position="90"/>
        <end position="437"/>
    </location>
</feature>
<dbReference type="InterPro" id="IPR012938">
    <property type="entry name" value="Glc/Sorbosone_DH"/>
</dbReference>
<comment type="caution">
    <text evidence="3">The sequence shown here is derived from an EMBL/GenBank/DDBJ whole genome shotgun (WGS) entry which is preliminary data.</text>
</comment>
<dbReference type="PANTHER" id="PTHR19328:SF13">
    <property type="entry name" value="HIPL1 PROTEIN"/>
    <property type="match status" value="1"/>
</dbReference>
<gene>
    <name evidence="3" type="ORF">ACFQJ7_09765</name>
</gene>
<dbReference type="RefSeq" id="WP_267635873.1">
    <property type="nucleotide sequence ID" value="NZ_JAODIY010000001.1"/>
</dbReference>
<organism evidence="3 4">
    <name type="scientific">Halovenus rubra</name>
    <dbReference type="NCBI Taxonomy" id="869890"/>
    <lineage>
        <taxon>Archaea</taxon>
        <taxon>Methanobacteriati</taxon>
        <taxon>Methanobacteriota</taxon>
        <taxon>Stenosarchaea group</taxon>
        <taxon>Halobacteria</taxon>
        <taxon>Halobacteriales</taxon>
        <taxon>Haloarculaceae</taxon>
        <taxon>Halovenus</taxon>
    </lineage>
</organism>
<dbReference type="AlphaFoldDB" id="A0ABD5XBH4"/>